<dbReference type="EMBL" id="DVLT01000068">
    <property type="protein sequence ID" value="HIU03702.1"/>
    <property type="molecule type" value="Genomic_DNA"/>
</dbReference>
<dbReference type="PANTHER" id="PTHR40078">
    <property type="entry name" value="INTEGRAL MEMBRANE PROTEIN-RELATED"/>
    <property type="match status" value="1"/>
</dbReference>
<dbReference type="Proteomes" id="UP000824164">
    <property type="component" value="Unassembled WGS sequence"/>
</dbReference>
<organism evidence="2 3">
    <name type="scientific">Candidatus Onthocola gallistercoris</name>
    <dbReference type="NCBI Taxonomy" id="2840876"/>
    <lineage>
        <taxon>Bacteria</taxon>
        <taxon>Bacillati</taxon>
        <taxon>Bacillota</taxon>
        <taxon>Bacilli</taxon>
        <taxon>Candidatus Onthocola</taxon>
    </lineage>
</organism>
<feature type="transmembrane region" description="Helical" evidence="1">
    <location>
        <begin position="46"/>
        <end position="70"/>
    </location>
</feature>
<proteinExistence type="predicted"/>
<dbReference type="InterPro" id="IPR038750">
    <property type="entry name" value="YczE/YyaS-like"/>
</dbReference>
<evidence type="ECO:0000313" key="2">
    <source>
        <dbReference type="EMBL" id="HIU03702.1"/>
    </source>
</evidence>
<evidence type="ECO:0000313" key="3">
    <source>
        <dbReference type="Proteomes" id="UP000824164"/>
    </source>
</evidence>
<keyword evidence="1" id="KW-1133">Transmembrane helix</keyword>
<comment type="caution">
    <text evidence="2">The sequence shown here is derived from an EMBL/GenBank/DDBJ whole genome shotgun (WGS) entry which is preliminary data.</text>
</comment>
<keyword evidence="1" id="KW-0812">Transmembrane</keyword>
<keyword evidence="1" id="KW-0472">Membrane</keyword>
<reference evidence="2" key="2">
    <citation type="journal article" date="2021" name="PeerJ">
        <title>Extensive microbial diversity within the chicken gut microbiome revealed by metagenomics and culture.</title>
        <authorList>
            <person name="Gilroy R."/>
            <person name="Ravi A."/>
            <person name="Getino M."/>
            <person name="Pursley I."/>
            <person name="Horton D.L."/>
            <person name="Alikhan N.F."/>
            <person name="Baker D."/>
            <person name="Gharbi K."/>
            <person name="Hall N."/>
            <person name="Watson M."/>
            <person name="Adriaenssens E.M."/>
            <person name="Foster-Nyarko E."/>
            <person name="Jarju S."/>
            <person name="Secka A."/>
            <person name="Antonio M."/>
            <person name="Oren A."/>
            <person name="Chaudhuri R.R."/>
            <person name="La Ragione R."/>
            <person name="Hildebrand F."/>
            <person name="Pallen M.J."/>
        </authorList>
    </citation>
    <scope>NUCLEOTIDE SEQUENCE</scope>
    <source>
        <strain evidence="2">CHK187-14744</strain>
    </source>
</reference>
<protein>
    <submittedName>
        <fullName evidence="2">YitT family protein</fullName>
    </submittedName>
</protein>
<feature type="transmembrane region" description="Helical" evidence="1">
    <location>
        <begin position="114"/>
        <end position="137"/>
    </location>
</feature>
<feature type="transmembrane region" description="Helical" evidence="1">
    <location>
        <begin position="182"/>
        <end position="200"/>
    </location>
</feature>
<sequence length="212" mass="23024">MNRMFKRYLYFFLGVIINSFGVAFITKSALGTSQISSVPYVLSLKFPALSFGAFTFIMNMGFILLQVIILKKDFHPIQFLQVGANIIFSLVIDLGMAVLGFFQPETLAARLVSLLAGCVVLAFGICVEVAPNILFVPGEGLVNAISSKSGMKFGTAKICFDVTLIVVAGLLSFIFFGRLNGVGLGTVISALAVGKIVNVLNRHLKFFRKIPR</sequence>
<reference evidence="2" key="1">
    <citation type="submission" date="2020-10" db="EMBL/GenBank/DDBJ databases">
        <authorList>
            <person name="Gilroy R."/>
        </authorList>
    </citation>
    <scope>NUCLEOTIDE SEQUENCE</scope>
    <source>
        <strain evidence="2">CHK187-14744</strain>
    </source>
</reference>
<dbReference type="Pfam" id="PF19700">
    <property type="entry name" value="DUF6198"/>
    <property type="match status" value="1"/>
</dbReference>
<feature type="transmembrane region" description="Helical" evidence="1">
    <location>
        <begin position="7"/>
        <end position="26"/>
    </location>
</feature>
<dbReference type="AlphaFoldDB" id="A0A9D1HK81"/>
<gene>
    <name evidence="2" type="ORF">IAB63_10665</name>
</gene>
<name>A0A9D1HK81_9FIRM</name>
<feature type="transmembrane region" description="Helical" evidence="1">
    <location>
        <begin position="158"/>
        <end position="176"/>
    </location>
</feature>
<evidence type="ECO:0000256" key="1">
    <source>
        <dbReference type="SAM" id="Phobius"/>
    </source>
</evidence>
<dbReference type="PANTHER" id="PTHR40078:SF1">
    <property type="entry name" value="INTEGRAL MEMBRANE PROTEIN"/>
    <property type="match status" value="1"/>
</dbReference>
<accession>A0A9D1HK81</accession>
<feature type="transmembrane region" description="Helical" evidence="1">
    <location>
        <begin position="82"/>
        <end position="102"/>
    </location>
</feature>